<proteinExistence type="predicted"/>
<dbReference type="PROSITE" id="PS51371">
    <property type="entry name" value="CBS"/>
    <property type="match status" value="2"/>
</dbReference>
<organism evidence="4 5">
    <name type="scientific">Acetomicrobium flavidum</name>
    <dbReference type="NCBI Taxonomy" id="49896"/>
    <lineage>
        <taxon>Bacteria</taxon>
        <taxon>Thermotogati</taxon>
        <taxon>Synergistota</taxon>
        <taxon>Synergistia</taxon>
        <taxon>Synergistales</taxon>
        <taxon>Acetomicrobiaceae</taxon>
        <taxon>Acetomicrobium</taxon>
    </lineage>
</organism>
<feature type="domain" description="CBS" evidence="3">
    <location>
        <begin position="7"/>
        <end position="64"/>
    </location>
</feature>
<dbReference type="Gene3D" id="3.10.580.10">
    <property type="entry name" value="CBS-domain"/>
    <property type="match status" value="1"/>
</dbReference>
<dbReference type="Pfam" id="PF00571">
    <property type="entry name" value="CBS"/>
    <property type="match status" value="2"/>
</dbReference>
<dbReference type="PANTHER" id="PTHR43080">
    <property type="entry name" value="CBS DOMAIN-CONTAINING PROTEIN CBSX3, MITOCHONDRIAL"/>
    <property type="match status" value="1"/>
</dbReference>
<sequence>MLVEDLMDRDLTSLGEDATLMEAIEVLSRHRIPGIPIVNDEGKVIGFLSEKDIVRAALPGYVDLLDDPSYVPDMGQFKVRMRRVSKDKVGRHMTKEVICLNASDSDFHAALIMIKKNLKRVPVVEEDGILVGVLNRADIIEHLMSE</sequence>
<feature type="domain" description="CBS" evidence="3">
    <location>
        <begin position="93"/>
        <end position="146"/>
    </location>
</feature>
<dbReference type="SUPFAM" id="SSF54631">
    <property type="entry name" value="CBS-domain pair"/>
    <property type="match status" value="1"/>
</dbReference>
<accession>A0ABY1JBH0</accession>
<reference evidence="4 5" key="1">
    <citation type="submission" date="2016-11" db="EMBL/GenBank/DDBJ databases">
        <authorList>
            <person name="Varghese N."/>
            <person name="Submissions S."/>
        </authorList>
    </citation>
    <scope>NUCLEOTIDE SEQUENCE [LARGE SCALE GENOMIC DNA]</scope>
    <source>
        <strain evidence="4 5">DSM 20664</strain>
    </source>
</reference>
<protein>
    <submittedName>
        <fullName evidence="4">CBS domain-containing protein</fullName>
    </submittedName>
</protein>
<comment type="caution">
    <text evidence="4">The sequence shown here is derived from an EMBL/GenBank/DDBJ whole genome shotgun (WGS) entry which is preliminary data.</text>
</comment>
<evidence type="ECO:0000259" key="3">
    <source>
        <dbReference type="PROSITE" id="PS51371"/>
    </source>
</evidence>
<evidence type="ECO:0000256" key="2">
    <source>
        <dbReference type="PROSITE-ProRule" id="PRU00703"/>
    </source>
</evidence>
<dbReference type="EMBL" id="FSQZ01000001">
    <property type="protein sequence ID" value="SIN63675.1"/>
    <property type="molecule type" value="Genomic_DNA"/>
</dbReference>
<gene>
    <name evidence="4" type="ORF">SAMN05444368_0449</name>
</gene>
<dbReference type="InterPro" id="IPR000644">
    <property type="entry name" value="CBS_dom"/>
</dbReference>
<dbReference type="Proteomes" id="UP000185093">
    <property type="component" value="Unassembled WGS sequence"/>
</dbReference>
<dbReference type="SMART" id="SM00116">
    <property type="entry name" value="CBS"/>
    <property type="match status" value="2"/>
</dbReference>
<keyword evidence="5" id="KW-1185">Reference proteome</keyword>
<evidence type="ECO:0000313" key="5">
    <source>
        <dbReference type="Proteomes" id="UP000185093"/>
    </source>
</evidence>
<dbReference type="InterPro" id="IPR046342">
    <property type="entry name" value="CBS_dom_sf"/>
</dbReference>
<dbReference type="PANTHER" id="PTHR43080:SF2">
    <property type="entry name" value="CBS DOMAIN-CONTAINING PROTEIN"/>
    <property type="match status" value="1"/>
</dbReference>
<dbReference type="InterPro" id="IPR051257">
    <property type="entry name" value="Diverse_CBS-Domain"/>
</dbReference>
<name>A0ABY1JBH0_9BACT</name>
<evidence type="ECO:0000313" key="4">
    <source>
        <dbReference type="EMBL" id="SIN63675.1"/>
    </source>
</evidence>
<keyword evidence="1 2" id="KW-0129">CBS domain</keyword>
<evidence type="ECO:0000256" key="1">
    <source>
        <dbReference type="ARBA" id="ARBA00023122"/>
    </source>
</evidence>
<dbReference type="RefSeq" id="WP_014806540.1">
    <property type="nucleotide sequence ID" value="NZ_DAONBL010000002.1"/>
</dbReference>